<protein>
    <recommendedName>
        <fullName evidence="2">DUF7595 domain-containing protein</fullName>
    </recommendedName>
</protein>
<sequence length="417" mass="44960">MSIKRQHARTDSSNLAASSTPPPPPRQPLPVDLLLEIAARAEVVTVLHCSATSKPLRRDILDPAFARRHLTVPHAAAHGGFDPSLLLGFSYWLDAGYTSSGVASAHVVEIPPSPRPRVGIHPSTTSHLASLEPLAARDGLLVLRHASSRDMLGAVLCVFDTLIGEVTCLPPVGVRVFYPPALLAVGGDRSFELLVADGGLRCQTFSFSPTNGQWWSPVRSVGGPPGLKPPRGHAVVLGRTVHWLCVRRSLLPMPFLVNRYVLAVDVDAALPVDLRDSSGLLLAAVGGRLSLLAVDERLEVSVWTLTATTPAAAWSRDLVIRTLEMERQAGRLHSPLRMQGFGERSGAVVLKTSDGKLIRLDLGTKRGDHAARGGDKSVQHVCLHEIDLASLLQEEKEPLNMKAWSSQLNELERAMTA</sequence>
<dbReference type="Proteomes" id="UP000275267">
    <property type="component" value="Unassembled WGS sequence"/>
</dbReference>
<dbReference type="AlphaFoldDB" id="A0A3L6TN11"/>
<dbReference type="EMBL" id="PQIB02000001">
    <property type="protein sequence ID" value="RLN41599.1"/>
    <property type="molecule type" value="Genomic_DNA"/>
</dbReference>
<name>A0A3L6TN11_PANMI</name>
<dbReference type="PANTHER" id="PTHR35828">
    <property type="entry name" value="OS08G0203800 PROTEIN-RELATED"/>
    <property type="match status" value="1"/>
</dbReference>
<dbReference type="InterPro" id="IPR056016">
    <property type="entry name" value="DUF7595"/>
</dbReference>
<keyword evidence="4" id="KW-1185">Reference proteome</keyword>
<accession>A0A3L6TN11</accession>
<dbReference type="OrthoDB" id="692426at2759"/>
<organism evidence="3 4">
    <name type="scientific">Panicum miliaceum</name>
    <name type="common">Proso millet</name>
    <name type="synonym">Broomcorn millet</name>
    <dbReference type="NCBI Taxonomy" id="4540"/>
    <lineage>
        <taxon>Eukaryota</taxon>
        <taxon>Viridiplantae</taxon>
        <taxon>Streptophyta</taxon>
        <taxon>Embryophyta</taxon>
        <taxon>Tracheophyta</taxon>
        <taxon>Spermatophyta</taxon>
        <taxon>Magnoliopsida</taxon>
        <taxon>Liliopsida</taxon>
        <taxon>Poales</taxon>
        <taxon>Poaceae</taxon>
        <taxon>PACMAD clade</taxon>
        <taxon>Panicoideae</taxon>
        <taxon>Panicodae</taxon>
        <taxon>Paniceae</taxon>
        <taxon>Panicinae</taxon>
        <taxon>Panicum</taxon>
        <taxon>Panicum sect. Panicum</taxon>
    </lineage>
</organism>
<dbReference type="SUPFAM" id="SSF81383">
    <property type="entry name" value="F-box domain"/>
    <property type="match status" value="1"/>
</dbReference>
<comment type="caution">
    <text evidence="3">The sequence shown here is derived from an EMBL/GenBank/DDBJ whole genome shotgun (WGS) entry which is preliminary data.</text>
</comment>
<proteinExistence type="predicted"/>
<dbReference type="PANTHER" id="PTHR35828:SF41">
    <property type="entry name" value="F-BOX DOMAIN-CONTAINING PROTEIN"/>
    <property type="match status" value="1"/>
</dbReference>
<evidence type="ECO:0000313" key="3">
    <source>
        <dbReference type="EMBL" id="RLN41599.1"/>
    </source>
</evidence>
<evidence type="ECO:0000313" key="4">
    <source>
        <dbReference type="Proteomes" id="UP000275267"/>
    </source>
</evidence>
<dbReference type="InterPro" id="IPR036047">
    <property type="entry name" value="F-box-like_dom_sf"/>
</dbReference>
<evidence type="ECO:0000256" key="1">
    <source>
        <dbReference type="SAM" id="MobiDB-lite"/>
    </source>
</evidence>
<feature type="region of interest" description="Disordered" evidence="1">
    <location>
        <begin position="1"/>
        <end position="30"/>
    </location>
</feature>
<dbReference type="STRING" id="4540.A0A3L6TN11"/>
<dbReference type="Pfam" id="PF24523">
    <property type="entry name" value="DUF7595"/>
    <property type="match status" value="1"/>
</dbReference>
<reference evidence="4" key="1">
    <citation type="journal article" date="2019" name="Nat. Commun.">
        <title>The genome of broomcorn millet.</title>
        <authorList>
            <person name="Zou C."/>
            <person name="Miki D."/>
            <person name="Li D."/>
            <person name="Tang Q."/>
            <person name="Xiao L."/>
            <person name="Rajput S."/>
            <person name="Deng P."/>
            <person name="Jia W."/>
            <person name="Huang R."/>
            <person name="Zhang M."/>
            <person name="Sun Y."/>
            <person name="Hu J."/>
            <person name="Fu X."/>
            <person name="Schnable P.S."/>
            <person name="Li F."/>
            <person name="Zhang H."/>
            <person name="Feng B."/>
            <person name="Zhu X."/>
            <person name="Liu R."/>
            <person name="Schnable J.C."/>
            <person name="Zhu J.-K."/>
            <person name="Zhang H."/>
        </authorList>
    </citation>
    <scope>NUCLEOTIDE SEQUENCE [LARGE SCALE GENOMIC DNA]</scope>
</reference>
<feature type="domain" description="DUF7595" evidence="2">
    <location>
        <begin position="120"/>
        <end position="394"/>
    </location>
</feature>
<evidence type="ECO:0000259" key="2">
    <source>
        <dbReference type="Pfam" id="PF24523"/>
    </source>
</evidence>
<gene>
    <name evidence="3" type="ORF">C2845_PM01G26390</name>
</gene>